<dbReference type="GO" id="GO:0008199">
    <property type="term" value="F:ferric iron binding"/>
    <property type="evidence" value="ECO:0007669"/>
    <property type="project" value="InterPro"/>
</dbReference>
<dbReference type="InterPro" id="IPR002177">
    <property type="entry name" value="DPS_DNA-bd"/>
</dbReference>
<dbReference type="PRINTS" id="PR01346">
    <property type="entry name" value="HELNAPAPROT"/>
</dbReference>
<feature type="domain" description="Ferritin/DPS" evidence="3">
    <location>
        <begin position="19"/>
        <end position="158"/>
    </location>
</feature>
<dbReference type="Gene3D" id="1.20.1260.10">
    <property type="match status" value="1"/>
</dbReference>
<dbReference type="STRING" id="314276.OS145_08437"/>
<dbReference type="PROSITE" id="PS00818">
    <property type="entry name" value="DPS_1"/>
    <property type="match status" value="1"/>
</dbReference>
<dbReference type="PROSITE" id="PS00819">
    <property type="entry name" value="DPS_2"/>
    <property type="match status" value="1"/>
</dbReference>
<dbReference type="PANTHER" id="PTHR42932:SF1">
    <property type="entry name" value="GENERAL STRESS PROTEIN 20U"/>
    <property type="match status" value="1"/>
</dbReference>
<organism evidence="4 5">
    <name type="scientific">Idiomarina baltica</name>
    <dbReference type="NCBI Taxonomy" id="190892"/>
    <lineage>
        <taxon>Bacteria</taxon>
        <taxon>Pseudomonadati</taxon>
        <taxon>Pseudomonadota</taxon>
        <taxon>Gammaproteobacteria</taxon>
        <taxon>Alteromonadales</taxon>
        <taxon>Idiomarinaceae</taxon>
        <taxon>Idiomarina</taxon>
    </lineage>
</organism>
<accession>A0A348WN82</accession>
<proteinExistence type="inferred from homology"/>
<dbReference type="SUPFAM" id="SSF47240">
    <property type="entry name" value="Ferritin-like"/>
    <property type="match status" value="1"/>
</dbReference>
<dbReference type="InterPro" id="IPR009078">
    <property type="entry name" value="Ferritin-like_SF"/>
</dbReference>
<evidence type="ECO:0000256" key="2">
    <source>
        <dbReference type="RuleBase" id="RU003875"/>
    </source>
</evidence>
<dbReference type="PIRSF" id="PIRSF005900">
    <property type="entry name" value="Dps"/>
    <property type="match status" value="1"/>
</dbReference>
<protein>
    <submittedName>
        <fullName evidence="4">DNA starvation/stationary phase protection protein</fullName>
    </submittedName>
</protein>
<dbReference type="GO" id="GO:0016722">
    <property type="term" value="F:oxidoreductase activity, acting on metal ions"/>
    <property type="evidence" value="ECO:0007669"/>
    <property type="project" value="InterPro"/>
</dbReference>
<dbReference type="RefSeq" id="WP_006954414.1">
    <property type="nucleotide sequence ID" value="NZ_DAIRLQ010000008.1"/>
</dbReference>
<dbReference type="Proteomes" id="UP000262878">
    <property type="component" value="Unassembled WGS sequence"/>
</dbReference>
<dbReference type="Pfam" id="PF00210">
    <property type="entry name" value="Ferritin"/>
    <property type="match status" value="1"/>
</dbReference>
<dbReference type="PANTHER" id="PTHR42932">
    <property type="entry name" value="GENERAL STRESS PROTEIN 20U"/>
    <property type="match status" value="1"/>
</dbReference>
<sequence>MKQLKVIGLDEKKAEQLADKLNELLSNYQIFYMNVRGFHWNIKGERFFELHAKFEETYDDLLLKIDEIAERILTLGQRPMHAYSTYIKTSDIEEVKDVHDGRACVANILDSYQTTIRLQREIQDLANDANDEGTSALMSDYIREQEKTAWMLTSYLND</sequence>
<evidence type="ECO:0000256" key="1">
    <source>
        <dbReference type="ARBA" id="ARBA00009497"/>
    </source>
</evidence>
<dbReference type="AlphaFoldDB" id="A0A348WN82"/>
<gene>
    <name evidence="4" type="ORF">DCR58_04310</name>
</gene>
<dbReference type="InterPro" id="IPR023188">
    <property type="entry name" value="DPS_DNA-bd_CS"/>
</dbReference>
<dbReference type="InterPro" id="IPR008331">
    <property type="entry name" value="Ferritin_DPS_dom"/>
</dbReference>
<name>A0A348WN82_9GAMM</name>
<evidence type="ECO:0000313" key="5">
    <source>
        <dbReference type="Proteomes" id="UP000262878"/>
    </source>
</evidence>
<dbReference type="InterPro" id="IPR012347">
    <property type="entry name" value="Ferritin-like"/>
</dbReference>
<comment type="similarity">
    <text evidence="1 2">Belongs to the Dps family.</text>
</comment>
<dbReference type="EMBL" id="DMUP01000095">
    <property type="protein sequence ID" value="HAR55994.1"/>
    <property type="molecule type" value="Genomic_DNA"/>
</dbReference>
<dbReference type="CDD" id="cd01043">
    <property type="entry name" value="DPS"/>
    <property type="match status" value="1"/>
</dbReference>
<comment type="caution">
    <text evidence="4">The sequence shown here is derived from an EMBL/GenBank/DDBJ whole genome shotgun (WGS) entry which is preliminary data.</text>
</comment>
<evidence type="ECO:0000259" key="3">
    <source>
        <dbReference type="Pfam" id="PF00210"/>
    </source>
</evidence>
<evidence type="ECO:0000313" key="4">
    <source>
        <dbReference type="EMBL" id="HAR55994.1"/>
    </source>
</evidence>
<reference evidence="4 5" key="1">
    <citation type="journal article" date="2018" name="Nat. Biotechnol.">
        <title>A standardized bacterial taxonomy based on genome phylogeny substantially revises the tree of life.</title>
        <authorList>
            <person name="Parks D.H."/>
            <person name="Chuvochina M."/>
            <person name="Waite D.W."/>
            <person name="Rinke C."/>
            <person name="Skarshewski A."/>
            <person name="Chaumeil P.A."/>
            <person name="Hugenholtz P."/>
        </authorList>
    </citation>
    <scope>NUCLEOTIDE SEQUENCE [LARGE SCALE GENOMIC DNA]</scope>
    <source>
        <strain evidence="4">UBA9360</strain>
    </source>
</reference>